<feature type="region of interest" description="Disordered" evidence="1">
    <location>
        <begin position="223"/>
        <end position="243"/>
    </location>
</feature>
<keyword evidence="3" id="KW-1185">Reference proteome</keyword>
<evidence type="ECO:0000313" key="3">
    <source>
        <dbReference type="Proteomes" id="UP001396898"/>
    </source>
</evidence>
<sequence length="284" mass="29959">MARGRTRRSARGLDGFDNERVVIGVKEEGGGRTWLALALEPGLDGEHVGEVPLGDGAREEQAVALVAAVAVERRRGGGGVVVGMQDGEHGGHDAEPQEGVHEPRLGYDLPPGLGRRRLGVLVGQVSDLLVVLDGLEQCELLVGGERGAGRERTLLLRAVCCHRQQVGLEEEPRLGLVVDGHVLALGRDHGEPEGLGVHVVDDDLQLDALLVVLEDVVEERVDPDHAAEGSEVGQAGHDLGADHPVRQGAQGVELLLVGFDVGIDEFPVCAVHFREVGGLGEGFS</sequence>
<evidence type="ECO:0000256" key="1">
    <source>
        <dbReference type="SAM" id="MobiDB-lite"/>
    </source>
</evidence>
<reference evidence="2 3" key="1">
    <citation type="submission" date="2023-01" db="EMBL/GenBank/DDBJ databases">
        <title>Analysis of 21 Apiospora genomes using comparative genomics revels a genus with tremendous synthesis potential of carbohydrate active enzymes and secondary metabolites.</title>
        <authorList>
            <person name="Sorensen T."/>
        </authorList>
    </citation>
    <scope>NUCLEOTIDE SEQUENCE [LARGE SCALE GENOMIC DNA]</scope>
    <source>
        <strain evidence="2 3">CBS 20057</strain>
    </source>
</reference>
<gene>
    <name evidence="2" type="ORF">PG991_008034</name>
</gene>
<accession>A0ABR1RWF0</accession>
<proteinExistence type="predicted"/>
<organism evidence="2 3">
    <name type="scientific">Apiospora marii</name>
    <dbReference type="NCBI Taxonomy" id="335849"/>
    <lineage>
        <taxon>Eukaryota</taxon>
        <taxon>Fungi</taxon>
        <taxon>Dikarya</taxon>
        <taxon>Ascomycota</taxon>
        <taxon>Pezizomycotina</taxon>
        <taxon>Sordariomycetes</taxon>
        <taxon>Xylariomycetidae</taxon>
        <taxon>Amphisphaeriales</taxon>
        <taxon>Apiosporaceae</taxon>
        <taxon>Apiospora</taxon>
    </lineage>
</organism>
<protein>
    <submittedName>
        <fullName evidence="2">Uncharacterized protein</fullName>
    </submittedName>
</protein>
<comment type="caution">
    <text evidence="2">The sequence shown here is derived from an EMBL/GenBank/DDBJ whole genome shotgun (WGS) entry which is preliminary data.</text>
</comment>
<dbReference type="Proteomes" id="UP001396898">
    <property type="component" value="Unassembled WGS sequence"/>
</dbReference>
<dbReference type="EMBL" id="JAQQWI010000010">
    <property type="protein sequence ID" value="KAK8018844.1"/>
    <property type="molecule type" value="Genomic_DNA"/>
</dbReference>
<name>A0ABR1RWF0_9PEZI</name>
<evidence type="ECO:0000313" key="2">
    <source>
        <dbReference type="EMBL" id="KAK8018844.1"/>
    </source>
</evidence>